<reference evidence="2 3" key="1">
    <citation type="submission" date="2018-07" db="EMBL/GenBank/DDBJ databases">
        <title>Comparative genomes isolates from brazilian mangrove.</title>
        <authorList>
            <person name="De Araujo J.E."/>
            <person name="Taketani R.G."/>
            <person name="Silva M.C.P."/>
            <person name="Lourenco M.V."/>
            <person name="Oliveira V.M."/>
            <person name="Andreote F.D."/>
        </authorList>
    </citation>
    <scope>NUCLEOTIDE SEQUENCE [LARGE SCALE GENOMIC DNA]</scope>
    <source>
        <strain evidence="2 3">HEX PRIS-MGV</strain>
    </source>
</reference>
<organism evidence="2 3">
    <name type="scientific">Bremerella cremea</name>
    <dbReference type="NCBI Taxonomy" id="1031537"/>
    <lineage>
        <taxon>Bacteria</taxon>
        <taxon>Pseudomonadati</taxon>
        <taxon>Planctomycetota</taxon>
        <taxon>Planctomycetia</taxon>
        <taxon>Pirellulales</taxon>
        <taxon>Pirellulaceae</taxon>
        <taxon>Bremerella</taxon>
    </lineage>
</organism>
<dbReference type="RefSeq" id="WP_114366728.1">
    <property type="nucleotide sequence ID" value="NZ_QPEX01000006.1"/>
</dbReference>
<dbReference type="OrthoDB" id="259899at2"/>
<dbReference type="Pfam" id="PF18735">
    <property type="entry name" value="HEPN_RiboL-PSP"/>
    <property type="match status" value="1"/>
</dbReference>
<evidence type="ECO:0000259" key="1">
    <source>
        <dbReference type="Pfam" id="PF18735"/>
    </source>
</evidence>
<protein>
    <recommendedName>
        <fullName evidence="1">RiboL-PSP-HEPN domain-containing protein</fullName>
    </recommendedName>
</protein>
<proteinExistence type="predicted"/>
<evidence type="ECO:0000313" key="2">
    <source>
        <dbReference type="EMBL" id="RCS55919.1"/>
    </source>
</evidence>
<dbReference type="InterPro" id="IPR041519">
    <property type="entry name" value="HEPN_RiboL-PSP"/>
</dbReference>
<feature type="domain" description="RiboL-PSP-HEPN" evidence="1">
    <location>
        <begin position="13"/>
        <end position="203"/>
    </location>
</feature>
<dbReference type="AlphaFoldDB" id="A0A368KYU7"/>
<dbReference type="EMBL" id="QPEX01000006">
    <property type="protein sequence ID" value="RCS55919.1"/>
    <property type="molecule type" value="Genomic_DNA"/>
</dbReference>
<comment type="caution">
    <text evidence="2">The sequence shown here is derived from an EMBL/GenBank/DDBJ whole genome shotgun (WGS) entry which is preliminary data.</text>
</comment>
<dbReference type="Proteomes" id="UP000253562">
    <property type="component" value="Unassembled WGS sequence"/>
</dbReference>
<sequence>MPATALQHFKDDIKRAKAIRTHADSLPTQTILEKQLRSDLLRSAWMFAVGALDAYFCDAYTDIIAATASSKSRQPSITLPEWFYEIKFPLRAILEEYDNQNWRWRMAARKMMERENVTSLSAIQSLFNKFFRDKQKFFQDLLDVWMSDQDAKIRLFGISRTDYLAMNDPTDKRSARDAAKAQFKERFQVIFQRRHDCIHNCDRPRVSPQPLERGGTVLKVIQDIEFLVTRCDEHINAEFREFLVRFGCSPATITIAGY</sequence>
<evidence type="ECO:0000313" key="3">
    <source>
        <dbReference type="Proteomes" id="UP000253562"/>
    </source>
</evidence>
<gene>
    <name evidence="2" type="ORF">DTL42_00575</name>
</gene>
<name>A0A368KYU7_9BACT</name>
<accession>A0A368KYU7</accession>